<feature type="non-terminal residue" evidence="1">
    <location>
        <position position="1"/>
    </location>
</feature>
<dbReference type="AlphaFoldDB" id="A0A818AKM1"/>
<protein>
    <submittedName>
        <fullName evidence="1">Uncharacterized protein</fullName>
    </submittedName>
</protein>
<organism evidence="1 2">
    <name type="scientific">Rotaria socialis</name>
    <dbReference type="NCBI Taxonomy" id="392032"/>
    <lineage>
        <taxon>Eukaryota</taxon>
        <taxon>Metazoa</taxon>
        <taxon>Spiralia</taxon>
        <taxon>Gnathifera</taxon>
        <taxon>Rotifera</taxon>
        <taxon>Eurotatoria</taxon>
        <taxon>Bdelloidea</taxon>
        <taxon>Philodinida</taxon>
        <taxon>Philodinidae</taxon>
        <taxon>Rotaria</taxon>
    </lineage>
</organism>
<accession>A0A818AKM1</accession>
<name>A0A818AKM1_9BILA</name>
<sequence length="42" mass="5208">LETILASSKFYFTRYKYLFISHRNSSYRSYQKYFAFVFFCIA</sequence>
<evidence type="ECO:0000313" key="2">
    <source>
        <dbReference type="Proteomes" id="UP000663869"/>
    </source>
</evidence>
<dbReference type="EMBL" id="CAJNYU010001046">
    <property type="protein sequence ID" value="CAF3407129.1"/>
    <property type="molecule type" value="Genomic_DNA"/>
</dbReference>
<comment type="caution">
    <text evidence="1">The sequence shown here is derived from an EMBL/GenBank/DDBJ whole genome shotgun (WGS) entry which is preliminary data.</text>
</comment>
<dbReference type="Proteomes" id="UP000663869">
    <property type="component" value="Unassembled WGS sequence"/>
</dbReference>
<proteinExistence type="predicted"/>
<reference evidence="1" key="1">
    <citation type="submission" date="2021-02" db="EMBL/GenBank/DDBJ databases">
        <authorList>
            <person name="Nowell W R."/>
        </authorList>
    </citation>
    <scope>NUCLEOTIDE SEQUENCE</scope>
</reference>
<evidence type="ECO:0000313" key="1">
    <source>
        <dbReference type="EMBL" id="CAF3407129.1"/>
    </source>
</evidence>
<gene>
    <name evidence="1" type="ORF">FME351_LOCUS9625</name>
</gene>